<evidence type="ECO:0000313" key="5">
    <source>
        <dbReference type="EMBL" id="MDI3319135.1"/>
    </source>
</evidence>
<sequence length="328" mass="36414">MAFKKRFLISDESVNTYGFAVRTAGIRLDNAMKNCPAFYEHDTDEVPLGHWENFTVEGIRLYADLVIEGANDIERTYIRKIQNGDMKGASIGADPITWNGDPQQLLQGQTLPWLEECDLFEVSLTALPGNKNALALKKDGAVIKLNSTNAPLFIKPLKKEEDMKQIALKLGLPENATEQQIIDAVASIQLSQQSTTATQQKIIEQLSNELEGDQKVFFVKLSKTSLPDALEFLTLSQKKLELVAEPIAPATTTVTGKVVKDVPVSTLLNKSALIKKEEGEDNEGKNTFDYLQKFDKAELSRISKEEPARYTQLTADYGKGIRYTGKGK</sequence>
<evidence type="ECO:0000259" key="4">
    <source>
        <dbReference type="Pfam" id="PF04586"/>
    </source>
</evidence>
<protein>
    <submittedName>
        <fullName evidence="5">HK97 family phage prohead protease</fullName>
    </submittedName>
</protein>
<proteinExistence type="predicted"/>
<dbReference type="RefSeq" id="WP_282333250.1">
    <property type="nucleotide sequence ID" value="NZ_JASBRG010000003.1"/>
</dbReference>
<accession>A0ABT6R9A8</accession>
<dbReference type="EMBL" id="JASBRG010000003">
    <property type="protein sequence ID" value="MDI3319135.1"/>
    <property type="molecule type" value="Genomic_DNA"/>
</dbReference>
<keyword evidence="6" id="KW-1185">Reference proteome</keyword>
<keyword evidence="3" id="KW-0378">Hydrolase</keyword>
<evidence type="ECO:0000256" key="2">
    <source>
        <dbReference type="ARBA" id="ARBA00022670"/>
    </source>
</evidence>
<organism evidence="5 6">
    <name type="scientific">Pinibacter soli</name>
    <dbReference type="NCBI Taxonomy" id="3044211"/>
    <lineage>
        <taxon>Bacteria</taxon>
        <taxon>Pseudomonadati</taxon>
        <taxon>Bacteroidota</taxon>
        <taxon>Chitinophagia</taxon>
        <taxon>Chitinophagales</taxon>
        <taxon>Chitinophagaceae</taxon>
        <taxon>Pinibacter</taxon>
    </lineage>
</organism>
<dbReference type="GO" id="GO:0006508">
    <property type="term" value="P:proteolysis"/>
    <property type="evidence" value="ECO:0007669"/>
    <property type="project" value="UniProtKB-KW"/>
</dbReference>
<keyword evidence="1" id="KW-1188">Viral release from host cell</keyword>
<comment type="caution">
    <text evidence="5">The sequence shown here is derived from an EMBL/GenBank/DDBJ whole genome shotgun (WGS) entry which is preliminary data.</text>
</comment>
<dbReference type="Proteomes" id="UP001226434">
    <property type="component" value="Unassembled WGS sequence"/>
</dbReference>
<dbReference type="InterPro" id="IPR054613">
    <property type="entry name" value="Peptidase_S78_dom"/>
</dbReference>
<evidence type="ECO:0000256" key="1">
    <source>
        <dbReference type="ARBA" id="ARBA00022612"/>
    </source>
</evidence>
<reference evidence="5 6" key="1">
    <citation type="submission" date="2023-05" db="EMBL/GenBank/DDBJ databases">
        <title>Genome sequence of Pinibacter sp. MAH-24.</title>
        <authorList>
            <person name="Huq M.A."/>
        </authorList>
    </citation>
    <scope>NUCLEOTIDE SEQUENCE [LARGE SCALE GENOMIC DNA]</scope>
    <source>
        <strain evidence="5 6">MAH-24</strain>
    </source>
</reference>
<dbReference type="GO" id="GO:0008233">
    <property type="term" value="F:peptidase activity"/>
    <property type="evidence" value="ECO:0007669"/>
    <property type="project" value="UniProtKB-KW"/>
</dbReference>
<dbReference type="Pfam" id="PF04586">
    <property type="entry name" value="Peptidase_S78"/>
    <property type="match status" value="1"/>
</dbReference>
<name>A0ABT6R9A8_9BACT</name>
<feature type="domain" description="Prohead serine protease" evidence="4">
    <location>
        <begin position="28"/>
        <end position="133"/>
    </location>
</feature>
<evidence type="ECO:0000256" key="3">
    <source>
        <dbReference type="ARBA" id="ARBA00022801"/>
    </source>
</evidence>
<gene>
    <name evidence="5" type="ORF">QJ048_05090</name>
</gene>
<evidence type="ECO:0000313" key="6">
    <source>
        <dbReference type="Proteomes" id="UP001226434"/>
    </source>
</evidence>
<keyword evidence="2 5" id="KW-0645">Protease</keyword>